<dbReference type="InterPro" id="IPR036249">
    <property type="entry name" value="Thioredoxin-like_sf"/>
</dbReference>
<evidence type="ECO:0000313" key="3">
    <source>
        <dbReference type="Proteomes" id="UP000321456"/>
    </source>
</evidence>
<dbReference type="EMBL" id="VRUR01000002">
    <property type="protein sequence ID" value="TXN35503.1"/>
    <property type="molecule type" value="Genomic_DNA"/>
</dbReference>
<dbReference type="Gene3D" id="3.40.30.10">
    <property type="entry name" value="Glutaredoxin"/>
    <property type="match status" value="1"/>
</dbReference>
<gene>
    <name evidence="2" type="ORF">FVB32_13055</name>
</gene>
<protein>
    <submittedName>
        <fullName evidence="2">Thioredoxin fold domain-containing protein</fullName>
    </submittedName>
</protein>
<organism evidence="2 3">
    <name type="scientific">Flagellimonas hymeniacidonis</name>
    <dbReference type="NCBI Taxonomy" id="2603628"/>
    <lineage>
        <taxon>Bacteria</taxon>
        <taxon>Pseudomonadati</taxon>
        <taxon>Bacteroidota</taxon>
        <taxon>Flavobacteriia</taxon>
        <taxon>Flavobacteriales</taxon>
        <taxon>Flavobacteriaceae</taxon>
        <taxon>Flagellimonas</taxon>
    </lineage>
</organism>
<dbReference type="SUPFAM" id="SSF52833">
    <property type="entry name" value="Thioredoxin-like"/>
    <property type="match status" value="1"/>
</dbReference>
<evidence type="ECO:0000259" key="1">
    <source>
        <dbReference type="Pfam" id="PF13098"/>
    </source>
</evidence>
<dbReference type="AlphaFoldDB" id="A0A5C8V145"/>
<dbReference type="Proteomes" id="UP000321456">
    <property type="component" value="Unassembled WGS sequence"/>
</dbReference>
<name>A0A5C8V145_9FLAO</name>
<sequence length="131" mass="15502">MKYIPLLFILFSFSFNTKESVSTKYKLVFFEGSDWCVNCIRFDRNVLSDPYFKYFLEKQDIEIERIDFPQRKKQDEATKTYNASIAEKFNFQGVFPTIILVENTTGEIIPLNYHDQGIDDFIAQIKSNLIR</sequence>
<accession>A0A5C8V145</accession>
<comment type="caution">
    <text evidence="2">The sequence shown here is derived from an EMBL/GenBank/DDBJ whole genome shotgun (WGS) entry which is preliminary data.</text>
</comment>
<evidence type="ECO:0000313" key="2">
    <source>
        <dbReference type="EMBL" id="TXN35503.1"/>
    </source>
</evidence>
<keyword evidence="3" id="KW-1185">Reference proteome</keyword>
<dbReference type="Pfam" id="PF13098">
    <property type="entry name" value="Thioredoxin_2"/>
    <property type="match status" value="1"/>
</dbReference>
<dbReference type="RefSeq" id="WP_147744235.1">
    <property type="nucleotide sequence ID" value="NZ_VRUR01000002.1"/>
</dbReference>
<feature type="domain" description="Thioredoxin-like fold" evidence="1">
    <location>
        <begin position="23"/>
        <end position="104"/>
    </location>
</feature>
<proteinExistence type="predicted"/>
<reference evidence="2 3" key="1">
    <citation type="submission" date="2019-08" db="EMBL/GenBank/DDBJ databases">
        <title>Professor.</title>
        <authorList>
            <person name="Park J.S."/>
        </authorList>
    </citation>
    <scope>NUCLEOTIDE SEQUENCE [LARGE SCALE GENOMIC DNA]</scope>
    <source>
        <strain evidence="2 3">176CP5-101</strain>
    </source>
</reference>
<dbReference type="InterPro" id="IPR012336">
    <property type="entry name" value="Thioredoxin-like_fold"/>
</dbReference>